<gene>
    <name evidence="2" type="ORF">PFISCL1PPCAC_5457</name>
</gene>
<dbReference type="Proteomes" id="UP001432322">
    <property type="component" value="Unassembled WGS sequence"/>
</dbReference>
<dbReference type="AlphaFoldDB" id="A0AAV5V8E2"/>
<feature type="non-terminal residue" evidence="2">
    <location>
        <position position="134"/>
    </location>
</feature>
<feature type="chain" id="PRO_5043484467" evidence="1">
    <location>
        <begin position="24"/>
        <end position="134"/>
    </location>
</feature>
<organism evidence="2 3">
    <name type="scientific">Pristionchus fissidentatus</name>
    <dbReference type="NCBI Taxonomy" id="1538716"/>
    <lineage>
        <taxon>Eukaryota</taxon>
        <taxon>Metazoa</taxon>
        <taxon>Ecdysozoa</taxon>
        <taxon>Nematoda</taxon>
        <taxon>Chromadorea</taxon>
        <taxon>Rhabditida</taxon>
        <taxon>Rhabditina</taxon>
        <taxon>Diplogasteromorpha</taxon>
        <taxon>Diplogasteroidea</taxon>
        <taxon>Neodiplogasteridae</taxon>
        <taxon>Pristionchus</taxon>
    </lineage>
</organism>
<feature type="signal peptide" evidence="1">
    <location>
        <begin position="1"/>
        <end position="23"/>
    </location>
</feature>
<protein>
    <submittedName>
        <fullName evidence="2">Uncharacterized protein</fullName>
    </submittedName>
</protein>
<evidence type="ECO:0000256" key="1">
    <source>
        <dbReference type="SAM" id="SignalP"/>
    </source>
</evidence>
<sequence length="134" mass="15630">MPFGRRPCLSFTLILVSTAPADLETAWKTKFLKATKIEFDFEDLMDEDLPYMVKNKEELIVVKESYISADGLYVLQKEMREAKLDFIRVETDDAETKDDFIWKILDNEEDYNLDNNEDAVHIRDGNLRVVISES</sequence>
<accession>A0AAV5V8E2</accession>
<name>A0AAV5V8E2_9BILA</name>
<evidence type="ECO:0000313" key="2">
    <source>
        <dbReference type="EMBL" id="GMT14160.1"/>
    </source>
</evidence>
<keyword evidence="1" id="KW-0732">Signal</keyword>
<dbReference type="EMBL" id="BTSY01000002">
    <property type="protein sequence ID" value="GMT14160.1"/>
    <property type="molecule type" value="Genomic_DNA"/>
</dbReference>
<evidence type="ECO:0000313" key="3">
    <source>
        <dbReference type="Proteomes" id="UP001432322"/>
    </source>
</evidence>
<keyword evidence="3" id="KW-1185">Reference proteome</keyword>
<comment type="caution">
    <text evidence="2">The sequence shown here is derived from an EMBL/GenBank/DDBJ whole genome shotgun (WGS) entry which is preliminary data.</text>
</comment>
<proteinExistence type="predicted"/>
<reference evidence="2" key="1">
    <citation type="submission" date="2023-10" db="EMBL/GenBank/DDBJ databases">
        <title>Genome assembly of Pristionchus species.</title>
        <authorList>
            <person name="Yoshida K."/>
            <person name="Sommer R.J."/>
        </authorList>
    </citation>
    <scope>NUCLEOTIDE SEQUENCE</scope>
    <source>
        <strain evidence="2">RS5133</strain>
    </source>
</reference>